<evidence type="ECO:0000256" key="4">
    <source>
        <dbReference type="ARBA" id="ARBA00044042"/>
    </source>
</evidence>
<comment type="similarity">
    <text evidence="3">Belongs to the glycosyltransferase 9 family.</text>
</comment>
<accession>A0A1L3GSV0</accession>
<evidence type="ECO:0000256" key="2">
    <source>
        <dbReference type="ARBA" id="ARBA00022679"/>
    </source>
</evidence>
<dbReference type="EMBL" id="CP015519">
    <property type="protein sequence ID" value="APG28965.1"/>
    <property type="molecule type" value="Genomic_DNA"/>
</dbReference>
<evidence type="ECO:0000256" key="1">
    <source>
        <dbReference type="ARBA" id="ARBA00022676"/>
    </source>
</evidence>
<evidence type="ECO:0000313" key="7">
    <source>
        <dbReference type="Proteomes" id="UP000182517"/>
    </source>
</evidence>
<dbReference type="OrthoDB" id="9797795at2"/>
<dbReference type="KEGG" id="pef:A7E78_01390"/>
<dbReference type="SUPFAM" id="SSF53756">
    <property type="entry name" value="UDP-Glycosyltransferase/glycogen phosphorylase"/>
    <property type="match status" value="1"/>
</dbReference>
<dbReference type="Pfam" id="PF01075">
    <property type="entry name" value="Glyco_transf_9"/>
    <property type="match status" value="1"/>
</dbReference>
<gene>
    <name evidence="6" type="ORF">A7E78_01390</name>
</gene>
<dbReference type="AlphaFoldDB" id="A0A1L3GSV0"/>
<dbReference type="GO" id="GO:0005829">
    <property type="term" value="C:cytosol"/>
    <property type="evidence" value="ECO:0007669"/>
    <property type="project" value="TreeGrafter"/>
</dbReference>
<dbReference type="STRING" id="1842532.A7E78_01390"/>
<name>A0A1L3GSV0_9BACT</name>
<protein>
    <recommendedName>
        <fullName evidence="4">lipopolysaccharide heptosyltransferase II</fullName>
        <ecNumber evidence="4">2.4.99.24</ecNumber>
    </recommendedName>
</protein>
<dbReference type="GO" id="GO:0009244">
    <property type="term" value="P:lipopolysaccharide core region biosynthetic process"/>
    <property type="evidence" value="ECO:0007669"/>
    <property type="project" value="TreeGrafter"/>
</dbReference>
<dbReference type="InterPro" id="IPR002201">
    <property type="entry name" value="Glyco_trans_9"/>
</dbReference>
<comment type="catalytic activity">
    <reaction evidence="5">
        <text>an L-alpha-D-Hep-(1-&gt;5)-[alpha-Kdo-(2-&gt;4)]-alpha-Kdo-(2-&gt;6)-lipid A + ADP-L-glycero-beta-D-manno-heptose = an L-alpha-D-Hep-(1-&gt;3)-L-alpha-D-Hep-(1-&gt;5)-[alpha-Kdo-(2-&gt;4)]-alpha-Kdo-(2-&gt;6)-lipid A + ADP + H(+)</text>
        <dbReference type="Rhea" id="RHEA:74071"/>
        <dbReference type="ChEBI" id="CHEBI:15378"/>
        <dbReference type="ChEBI" id="CHEBI:61506"/>
        <dbReference type="ChEBI" id="CHEBI:193068"/>
        <dbReference type="ChEBI" id="CHEBI:193069"/>
        <dbReference type="ChEBI" id="CHEBI:456216"/>
        <dbReference type="EC" id="2.4.99.24"/>
    </reaction>
</comment>
<reference evidence="6 7" key="1">
    <citation type="journal article" date="2017" name="Genome Announc.">
        <title>Complete Genome Sequences of Two Acetylene-Fermenting Pelobacter acetylenicus Strains.</title>
        <authorList>
            <person name="Sutton J.M."/>
            <person name="Baesman S.M."/>
            <person name="Fierst J.L."/>
            <person name="Poret-Peterson A.T."/>
            <person name="Oremland R.S."/>
            <person name="Dunlap D.S."/>
            <person name="Akob D.M."/>
        </authorList>
    </citation>
    <scope>NUCLEOTIDE SEQUENCE [LARGE SCALE GENOMIC DNA]</scope>
    <source>
        <strain evidence="6 7">SFB93</strain>
    </source>
</reference>
<dbReference type="NCBIfam" id="TIGR02195">
    <property type="entry name" value="heptsyl_trn_II"/>
    <property type="match status" value="1"/>
</dbReference>
<dbReference type="InterPro" id="IPR051199">
    <property type="entry name" value="LPS_LOS_Heptosyltrfase"/>
</dbReference>
<dbReference type="InterPro" id="IPR011910">
    <property type="entry name" value="RfaF"/>
</dbReference>
<dbReference type="CDD" id="cd03789">
    <property type="entry name" value="GT9_LPS_heptosyltransferase"/>
    <property type="match status" value="1"/>
</dbReference>
<keyword evidence="1" id="KW-0328">Glycosyltransferase</keyword>
<dbReference type="GO" id="GO:0008713">
    <property type="term" value="F:ADP-heptose-lipopolysaccharide heptosyltransferase activity"/>
    <property type="evidence" value="ECO:0007669"/>
    <property type="project" value="UniProtKB-EC"/>
</dbReference>
<dbReference type="PANTHER" id="PTHR30160">
    <property type="entry name" value="TETRAACYLDISACCHARIDE 4'-KINASE-RELATED"/>
    <property type="match status" value="1"/>
</dbReference>
<keyword evidence="7" id="KW-1185">Reference proteome</keyword>
<dbReference type="FunFam" id="3.40.50.2000:FF:000023">
    <property type="entry name" value="ADP-heptose--LPS heptosyltransferase II"/>
    <property type="match status" value="1"/>
</dbReference>
<sequence>MVRSTNWVGDAVMTTPAMGNIRAAFPDAEIVVVANPLVSELFSFHPYCDRVIVFDKKGPHKGFAGLWKFSCELRQENFDLAILLQNAIEAALMATLAGIPRRAGYRTDARRLLLSHGVPVGPIEKKMHHTDYYQKMLQRLGIQGGDANLRLACTEEELDWAQEILGAGDWVAINPGAAYGSAKRWFPDRFAETADGLVAEYGVNIVLTGGPGEKEIGQDIAAAMSSKPLNLIGQTSVRQLMAVLASVRLLVSNDSGPMHVGAAFGVPIVAVFGPTDHTTTSPKADICRIIRKATDCAPCLLRQCPTDHRCMKAITAADVLVGVRDLLGDR</sequence>
<evidence type="ECO:0000313" key="6">
    <source>
        <dbReference type="EMBL" id="APG28965.1"/>
    </source>
</evidence>
<keyword evidence="2 6" id="KW-0808">Transferase</keyword>
<evidence type="ECO:0000256" key="5">
    <source>
        <dbReference type="ARBA" id="ARBA00047503"/>
    </source>
</evidence>
<dbReference type="EC" id="2.4.99.24" evidence="4"/>
<dbReference type="Proteomes" id="UP000182517">
    <property type="component" value="Chromosome"/>
</dbReference>
<proteinExistence type="inferred from homology"/>
<organism evidence="6 7">
    <name type="scientific">Syntrophotalea acetylenivorans</name>
    <dbReference type="NCBI Taxonomy" id="1842532"/>
    <lineage>
        <taxon>Bacteria</taxon>
        <taxon>Pseudomonadati</taxon>
        <taxon>Thermodesulfobacteriota</taxon>
        <taxon>Desulfuromonadia</taxon>
        <taxon>Desulfuromonadales</taxon>
        <taxon>Syntrophotaleaceae</taxon>
        <taxon>Syntrophotalea</taxon>
    </lineage>
</organism>
<dbReference type="Gene3D" id="3.40.50.2000">
    <property type="entry name" value="Glycogen Phosphorylase B"/>
    <property type="match status" value="2"/>
</dbReference>
<evidence type="ECO:0000256" key="3">
    <source>
        <dbReference type="ARBA" id="ARBA00043995"/>
    </source>
</evidence>
<dbReference type="PANTHER" id="PTHR30160:SF7">
    <property type="entry name" value="ADP-HEPTOSE--LPS HEPTOSYLTRANSFERASE 2"/>
    <property type="match status" value="1"/>
</dbReference>